<protein>
    <submittedName>
        <fullName evidence="1">Uncharacterized protein</fullName>
    </submittedName>
</protein>
<sequence>MKRHVMLTNGLLVLSACLLIPGISTLAQSDLTGFWVGLFHEDAPERLPGPQFGDYLELPLNEAGRMRADSYDPNRISAVQEFQCRPHGGDYSMRGLSVPLRVWEEYDPDTQQLIAIRTRTAWMEMERTIYMDGRPHPPEYAHHTWQGFSTGVWEGNMLSVTTTHLKPSYLRRNGVPRSAKATFTDHWVRHGNYLTVTTFIDDPVFLTEPLVRSSSWVFDPTMKMETYPCEPATEMFVPEGTVPHYLPGQNSFNSEFSDFFGLPFE</sequence>
<dbReference type="EMBL" id="UINC01100027">
    <property type="protein sequence ID" value="SVC59755.1"/>
    <property type="molecule type" value="Genomic_DNA"/>
</dbReference>
<proteinExistence type="predicted"/>
<reference evidence="1" key="1">
    <citation type="submission" date="2018-05" db="EMBL/GenBank/DDBJ databases">
        <authorList>
            <person name="Lanie J.A."/>
            <person name="Ng W.-L."/>
            <person name="Kazmierczak K.M."/>
            <person name="Andrzejewski T.M."/>
            <person name="Davidsen T.M."/>
            <person name="Wayne K.J."/>
            <person name="Tettelin H."/>
            <person name="Glass J.I."/>
            <person name="Rusch D."/>
            <person name="Podicherti R."/>
            <person name="Tsui H.-C.T."/>
            <person name="Winkler M.E."/>
        </authorList>
    </citation>
    <scope>NUCLEOTIDE SEQUENCE</scope>
</reference>
<gene>
    <name evidence="1" type="ORF">METZ01_LOCUS312609</name>
</gene>
<dbReference type="PROSITE" id="PS51257">
    <property type="entry name" value="PROKAR_LIPOPROTEIN"/>
    <property type="match status" value="1"/>
</dbReference>
<dbReference type="AlphaFoldDB" id="A0A382NHG5"/>
<accession>A0A382NHG5</accession>
<name>A0A382NHG5_9ZZZZ</name>
<feature type="non-terminal residue" evidence="1">
    <location>
        <position position="265"/>
    </location>
</feature>
<evidence type="ECO:0000313" key="1">
    <source>
        <dbReference type="EMBL" id="SVC59755.1"/>
    </source>
</evidence>
<organism evidence="1">
    <name type="scientific">marine metagenome</name>
    <dbReference type="NCBI Taxonomy" id="408172"/>
    <lineage>
        <taxon>unclassified sequences</taxon>
        <taxon>metagenomes</taxon>
        <taxon>ecological metagenomes</taxon>
    </lineage>
</organism>